<dbReference type="EMBL" id="ML120380">
    <property type="protein sequence ID" value="RPB00367.1"/>
    <property type="molecule type" value="Genomic_DNA"/>
</dbReference>
<reference evidence="2 3" key="1">
    <citation type="journal article" date="2018" name="Nat. Ecol. Evol.">
        <title>Pezizomycetes genomes reveal the molecular basis of ectomycorrhizal truffle lifestyle.</title>
        <authorList>
            <person name="Murat C."/>
            <person name="Payen T."/>
            <person name="Noel B."/>
            <person name="Kuo A."/>
            <person name="Morin E."/>
            <person name="Chen J."/>
            <person name="Kohler A."/>
            <person name="Krizsan K."/>
            <person name="Balestrini R."/>
            <person name="Da Silva C."/>
            <person name="Montanini B."/>
            <person name="Hainaut M."/>
            <person name="Levati E."/>
            <person name="Barry K.W."/>
            <person name="Belfiori B."/>
            <person name="Cichocki N."/>
            <person name="Clum A."/>
            <person name="Dockter R.B."/>
            <person name="Fauchery L."/>
            <person name="Guy J."/>
            <person name="Iotti M."/>
            <person name="Le Tacon F."/>
            <person name="Lindquist E.A."/>
            <person name="Lipzen A."/>
            <person name="Malagnac F."/>
            <person name="Mello A."/>
            <person name="Molinier V."/>
            <person name="Miyauchi S."/>
            <person name="Poulain J."/>
            <person name="Riccioni C."/>
            <person name="Rubini A."/>
            <person name="Sitrit Y."/>
            <person name="Splivallo R."/>
            <person name="Traeger S."/>
            <person name="Wang M."/>
            <person name="Zifcakova L."/>
            <person name="Wipf D."/>
            <person name="Zambonelli A."/>
            <person name="Paolocci F."/>
            <person name="Nowrousian M."/>
            <person name="Ottonello S."/>
            <person name="Baldrian P."/>
            <person name="Spatafora J.W."/>
            <person name="Henrissat B."/>
            <person name="Nagy L.G."/>
            <person name="Aury J.M."/>
            <person name="Wincker P."/>
            <person name="Grigoriev I.V."/>
            <person name="Bonfante P."/>
            <person name="Martin F.M."/>
        </authorList>
    </citation>
    <scope>NUCLEOTIDE SEQUENCE [LARGE SCALE GENOMIC DNA]</scope>
    <source>
        <strain evidence="2 3">120613-1</strain>
    </source>
</reference>
<name>A0A3N4JQB6_9PEZI</name>
<keyword evidence="3" id="KW-1185">Reference proteome</keyword>
<dbReference type="Proteomes" id="UP000276215">
    <property type="component" value="Unassembled WGS sequence"/>
</dbReference>
<evidence type="ECO:0000313" key="2">
    <source>
        <dbReference type="EMBL" id="RPB00367.1"/>
    </source>
</evidence>
<protein>
    <submittedName>
        <fullName evidence="2">Uncharacterized protein</fullName>
    </submittedName>
</protein>
<dbReference type="AlphaFoldDB" id="A0A3N4JQB6"/>
<feature type="region of interest" description="Disordered" evidence="1">
    <location>
        <begin position="55"/>
        <end position="76"/>
    </location>
</feature>
<proteinExistence type="predicted"/>
<organism evidence="2 3">
    <name type="scientific">Choiromyces venosus 120613-1</name>
    <dbReference type="NCBI Taxonomy" id="1336337"/>
    <lineage>
        <taxon>Eukaryota</taxon>
        <taxon>Fungi</taxon>
        <taxon>Dikarya</taxon>
        <taxon>Ascomycota</taxon>
        <taxon>Pezizomycotina</taxon>
        <taxon>Pezizomycetes</taxon>
        <taxon>Pezizales</taxon>
        <taxon>Tuberaceae</taxon>
        <taxon>Choiromyces</taxon>
    </lineage>
</organism>
<evidence type="ECO:0000313" key="3">
    <source>
        <dbReference type="Proteomes" id="UP000276215"/>
    </source>
</evidence>
<feature type="compositionally biased region" description="Polar residues" evidence="1">
    <location>
        <begin position="64"/>
        <end position="76"/>
    </location>
</feature>
<gene>
    <name evidence="2" type="ORF">L873DRAFT_1805141</name>
</gene>
<evidence type="ECO:0000256" key="1">
    <source>
        <dbReference type="SAM" id="MobiDB-lite"/>
    </source>
</evidence>
<sequence length="76" mass="8355">MRKTAGPAFLFSSLPFAPLPQAFPHPPELNFQNLTYPLDIFSEPHPHLICTVNPTLPQAPRASHPSTTLANPQQQA</sequence>
<accession>A0A3N4JQB6</accession>